<keyword evidence="5 7" id="KW-0804">Transcription</keyword>
<keyword evidence="8" id="KW-0862">Zinc</keyword>
<dbReference type="PROSITE" id="PS50217">
    <property type="entry name" value="BZIP"/>
    <property type="match status" value="1"/>
</dbReference>
<reference evidence="13" key="1">
    <citation type="submission" date="2016-05" db="EMBL/GenBank/DDBJ databases">
        <authorList>
            <person name="Lavstsen T."/>
            <person name="Jespersen J.S."/>
        </authorList>
    </citation>
    <scope>NUCLEOTIDE SEQUENCE</scope>
    <source>
        <tissue evidence="13">Brain</tissue>
    </source>
</reference>
<keyword evidence="6 7" id="KW-0539">Nucleus</keyword>
<feature type="coiled-coil region" evidence="9">
    <location>
        <begin position="352"/>
        <end position="386"/>
    </location>
</feature>
<feature type="compositionally biased region" description="Low complexity" evidence="10">
    <location>
        <begin position="237"/>
        <end position="248"/>
    </location>
</feature>
<dbReference type="PANTHER" id="PTHR19304">
    <property type="entry name" value="CYCLIC-AMP RESPONSE ELEMENT BINDING PROTEIN"/>
    <property type="match status" value="1"/>
</dbReference>
<organism evidence="13">
    <name type="scientific">Nothobranchius pienaari</name>
    <dbReference type="NCBI Taxonomy" id="704102"/>
    <lineage>
        <taxon>Eukaryota</taxon>
        <taxon>Metazoa</taxon>
        <taxon>Chordata</taxon>
        <taxon>Craniata</taxon>
        <taxon>Vertebrata</taxon>
        <taxon>Euteleostomi</taxon>
        <taxon>Actinopterygii</taxon>
        <taxon>Neopterygii</taxon>
        <taxon>Teleostei</taxon>
        <taxon>Neoteleostei</taxon>
        <taxon>Acanthomorphata</taxon>
        <taxon>Ovalentaria</taxon>
        <taxon>Atherinomorphae</taxon>
        <taxon>Cyprinodontiformes</taxon>
        <taxon>Nothobranchiidae</taxon>
        <taxon>Nothobranchius</taxon>
    </lineage>
</organism>
<feature type="compositionally biased region" description="Polar residues" evidence="10">
    <location>
        <begin position="159"/>
        <end position="187"/>
    </location>
</feature>
<dbReference type="PROSITE" id="PS50157">
    <property type="entry name" value="ZINC_FINGER_C2H2_2"/>
    <property type="match status" value="1"/>
</dbReference>
<evidence type="ECO:0000256" key="2">
    <source>
        <dbReference type="ARBA" id="ARBA00023015"/>
    </source>
</evidence>
<feature type="region of interest" description="Disordered" evidence="10">
    <location>
        <begin position="77"/>
        <end position="187"/>
    </location>
</feature>
<dbReference type="SUPFAM" id="SSF57667">
    <property type="entry name" value="beta-beta-alpha zinc fingers"/>
    <property type="match status" value="1"/>
</dbReference>
<dbReference type="GO" id="GO:0003677">
    <property type="term" value="F:DNA binding"/>
    <property type="evidence" value="ECO:0007669"/>
    <property type="project" value="UniProtKB-UniRule"/>
</dbReference>
<feature type="region of interest" description="Disordered" evidence="10">
    <location>
        <begin position="227"/>
        <end position="340"/>
    </location>
</feature>
<accession>A0A1A8KZF8</accession>
<evidence type="ECO:0000256" key="6">
    <source>
        <dbReference type="ARBA" id="ARBA00023242"/>
    </source>
</evidence>
<dbReference type="CDD" id="cd14687">
    <property type="entry name" value="bZIP_ATF2"/>
    <property type="match status" value="1"/>
</dbReference>
<dbReference type="FunFam" id="1.20.5.170:FF:000010">
    <property type="entry name" value="Cyclic AMP-dependent transcription factor ATF-2"/>
    <property type="match status" value="1"/>
</dbReference>
<dbReference type="InterPro" id="IPR004827">
    <property type="entry name" value="bZIP"/>
</dbReference>
<dbReference type="InterPro" id="IPR036236">
    <property type="entry name" value="Znf_C2H2_sf"/>
</dbReference>
<evidence type="ECO:0000313" key="13">
    <source>
        <dbReference type="EMBL" id="SBR37583.1"/>
    </source>
</evidence>
<keyword evidence="3 7" id="KW-0238">DNA-binding</keyword>
<evidence type="ECO:0000256" key="7">
    <source>
        <dbReference type="PIRNR" id="PIRNR003153"/>
    </source>
</evidence>
<feature type="compositionally biased region" description="Low complexity" evidence="10">
    <location>
        <begin position="111"/>
        <end position="126"/>
    </location>
</feature>
<feature type="compositionally biased region" description="Low complexity" evidence="10">
    <location>
        <begin position="285"/>
        <end position="313"/>
    </location>
</feature>
<keyword evidence="8" id="KW-0863">Zinc-finger</keyword>
<feature type="domain" description="C2H2-type" evidence="11">
    <location>
        <begin position="7"/>
        <end position="31"/>
    </location>
</feature>
<reference evidence="13" key="2">
    <citation type="submission" date="2016-06" db="EMBL/GenBank/DDBJ databases">
        <title>The genome of a short-lived fish provides insights into sex chromosome evolution and the genetic control of aging.</title>
        <authorList>
            <person name="Reichwald K."/>
            <person name="Felder M."/>
            <person name="Petzold A."/>
            <person name="Koch P."/>
            <person name="Groth M."/>
            <person name="Platzer M."/>
        </authorList>
    </citation>
    <scope>NUCLEOTIDE SEQUENCE</scope>
    <source>
        <tissue evidence="13">Brain</tissue>
    </source>
</reference>
<dbReference type="PROSITE" id="PS00036">
    <property type="entry name" value="BZIP_BASIC"/>
    <property type="match status" value="1"/>
</dbReference>
<dbReference type="GO" id="GO:0008270">
    <property type="term" value="F:zinc ion binding"/>
    <property type="evidence" value="ECO:0007669"/>
    <property type="project" value="UniProtKB-KW"/>
</dbReference>
<dbReference type="AlphaFoldDB" id="A0A1A8KZF8"/>
<feature type="compositionally biased region" description="Gly residues" evidence="10">
    <location>
        <begin position="270"/>
        <end position="279"/>
    </location>
</feature>
<protein>
    <submittedName>
        <fullName evidence="13">Activating transcription factor 7b</fullName>
    </submittedName>
</protein>
<evidence type="ECO:0000259" key="11">
    <source>
        <dbReference type="PROSITE" id="PS50157"/>
    </source>
</evidence>
<evidence type="ECO:0000256" key="8">
    <source>
        <dbReference type="PROSITE-ProRule" id="PRU00042"/>
    </source>
</evidence>
<feature type="compositionally biased region" description="Basic and acidic residues" evidence="10">
    <location>
        <begin position="77"/>
        <end position="88"/>
    </location>
</feature>
<dbReference type="InterPro" id="IPR002112">
    <property type="entry name" value="Leuzip_Jun"/>
</dbReference>
<dbReference type="Gene3D" id="1.20.5.170">
    <property type="match status" value="1"/>
</dbReference>
<proteinExistence type="inferred from homology"/>
<dbReference type="GO" id="GO:0003700">
    <property type="term" value="F:DNA-binding transcription factor activity"/>
    <property type="evidence" value="ECO:0007669"/>
    <property type="project" value="UniProtKB-UniRule"/>
</dbReference>
<dbReference type="PROSITE" id="PS00028">
    <property type="entry name" value="ZINC_FINGER_C2H2_1"/>
    <property type="match status" value="1"/>
</dbReference>
<sequence length="480" mass="50883">MGDDRPFVCSAPGCGQRFTNEDHLSVHKHKHEMTLKFGPARTDSVIIQDQTPTPTRFLKNCEEVGLFNELASSFEHEFSKAQEDDQRTKHPPVPLQTPSEIKEEEAPLEVDSSPPESPGSSSSMSDNSRDSREILTKPLVNSAPTPTIVRPGSLPLHLSNDSLQPTLPSPTSVITQAPPSNRQLGSPTSAYPLVRHLPNGQTVPLLPSPVQLTSVISIARPMNTVPNIPGIPGPPVGGASSGSSSPSGYGLHSEAKLRLKAALSHQGPGTQDGAGGGSGSIPAVPQRQEQSQQPSQNSDALSPAQPQVSPAQPTGGRRRRASEMDPDERRQRFLERNRAAASRCRQKRKLWVNSLEKKAEDMASMNVSLTNEVTLLRNEVAQLKQLLLAHKDCPVTVMQKKAAFLAAGGDETSRDVSTEPIGSPAAVIQHRPSPPASASSPGATINGLSVRAAEAVAMSVLAGMGSGGVVLATQPQPAPR</sequence>
<evidence type="ECO:0000256" key="4">
    <source>
        <dbReference type="ARBA" id="ARBA00023159"/>
    </source>
</evidence>
<dbReference type="SUPFAM" id="SSF57959">
    <property type="entry name" value="Leucine zipper domain"/>
    <property type="match status" value="1"/>
</dbReference>
<dbReference type="SMART" id="SM00338">
    <property type="entry name" value="BRLZ"/>
    <property type="match status" value="1"/>
</dbReference>
<dbReference type="Gene3D" id="3.30.160.60">
    <property type="entry name" value="Classic Zinc Finger"/>
    <property type="match status" value="1"/>
</dbReference>
<evidence type="ECO:0000256" key="3">
    <source>
        <dbReference type="ARBA" id="ARBA00023125"/>
    </source>
</evidence>
<dbReference type="InterPro" id="IPR051027">
    <property type="entry name" value="bZIP_transcription_factors"/>
</dbReference>
<evidence type="ECO:0000256" key="9">
    <source>
        <dbReference type="SAM" id="Coils"/>
    </source>
</evidence>
<comment type="subcellular location">
    <subcellularLocation>
        <location evidence="1 7">Nucleus</location>
    </subcellularLocation>
</comment>
<evidence type="ECO:0000256" key="5">
    <source>
        <dbReference type="ARBA" id="ARBA00023163"/>
    </source>
</evidence>
<dbReference type="CDD" id="cd12192">
    <property type="entry name" value="GCN4_cent"/>
    <property type="match status" value="1"/>
</dbReference>
<keyword evidence="8" id="KW-0479">Metal-binding</keyword>
<dbReference type="InterPro" id="IPR046347">
    <property type="entry name" value="bZIP_sf"/>
</dbReference>
<feature type="compositionally biased region" description="Basic and acidic residues" evidence="10">
    <location>
        <begin position="321"/>
        <end position="338"/>
    </location>
</feature>
<dbReference type="PRINTS" id="PR00043">
    <property type="entry name" value="LEUZIPPRJUN"/>
</dbReference>
<gene>
    <name evidence="13" type="primary">ATF7B</name>
</gene>
<keyword evidence="9" id="KW-0175">Coiled coil</keyword>
<name>A0A1A8KZF8_9TELE</name>
<dbReference type="InterPro" id="IPR013087">
    <property type="entry name" value="Znf_C2H2_type"/>
</dbReference>
<keyword evidence="2 7" id="KW-0805">Transcription regulation</keyword>
<dbReference type="InterPro" id="IPR016378">
    <property type="entry name" value="TF_CRE-BP1-typ"/>
</dbReference>
<evidence type="ECO:0000256" key="10">
    <source>
        <dbReference type="SAM" id="MobiDB-lite"/>
    </source>
</evidence>
<feature type="domain" description="BZIP" evidence="12">
    <location>
        <begin position="327"/>
        <end position="390"/>
    </location>
</feature>
<dbReference type="Pfam" id="PF00170">
    <property type="entry name" value="bZIP_1"/>
    <property type="match status" value="1"/>
</dbReference>
<evidence type="ECO:0000256" key="1">
    <source>
        <dbReference type="ARBA" id="ARBA00004123"/>
    </source>
</evidence>
<dbReference type="EMBL" id="HAEF01000201">
    <property type="protein sequence ID" value="SBR37583.1"/>
    <property type="molecule type" value="Transcribed_RNA"/>
</dbReference>
<evidence type="ECO:0000259" key="12">
    <source>
        <dbReference type="PROSITE" id="PS50217"/>
    </source>
</evidence>
<keyword evidence="4 7" id="KW-0010">Activator</keyword>
<dbReference type="PIRSF" id="PIRSF003153">
    <property type="entry name" value="ATF2_CRE-BP1"/>
    <property type="match status" value="1"/>
</dbReference>
<dbReference type="GO" id="GO:0005634">
    <property type="term" value="C:nucleus"/>
    <property type="evidence" value="ECO:0007669"/>
    <property type="project" value="UniProtKB-SubCell"/>
</dbReference>
<comment type="similarity">
    <text evidence="7">Belongs to the bZIP family.</text>
</comment>